<evidence type="ECO:0000313" key="1">
    <source>
        <dbReference type="EMBL" id="ETJ32105.1"/>
    </source>
</evidence>
<organism evidence="1">
    <name type="scientific">human gut metagenome</name>
    <dbReference type="NCBI Taxonomy" id="408170"/>
    <lineage>
        <taxon>unclassified sequences</taxon>
        <taxon>metagenomes</taxon>
        <taxon>organismal metagenomes</taxon>
    </lineage>
</organism>
<protein>
    <submittedName>
        <fullName evidence="1">Succinylglutamate desuccinylase/aspartoacylase family protein</fullName>
    </submittedName>
</protein>
<reference evidence="1" key="1">
    <citation type="submission" date="2013-12" db="EMBL/GenBank/DDBJ databases">
        <title>A Varibaculum cambriense genome reconstructed from a premature infant gut community with otherwise low bacterial novelty that shifts toward anaerobic metabolism during the third week of life.</title>
        <authorList>
            <person name="Brown C.T."/>
            <person name="Sharon I."/>
            <person name="Thomas B.C."/>
            <person name="Castelle C.J."/>
            <person name="Morowitz M.J."/>
            <person name="Banfield J.F."/>
        </authorList>
    </citation>
    <scope>NUCLEOTIDE SEQUENCE</scope>
</reference>
<feature type="non-terminal residue" evidence="1">
    <location>
        <position position="1"/>
    </location>
</feature>
<comment type="caution">
    <text evidence="1">The sequence shown here is derived from an EMBL/GenBank/DDBJ whole genome shotgun (WGS) entry which is preliminary data.</text>
</comment>
<gene>
    <name evidence="1" type="ORF">Q604_UNBC13422G0002</name>
</gene>
<dbReference type="EMBL" id="AZMM01013422">
    <property type="protein sequence ID" value="ETJ32105.1"/>
    <property type="molecule type" value="Genomic_DNA"/>
</dbReference>
<sequence>DPYEGLVLSNVVSTTNGIVFFAHNAPLVIENSVVFKIIRRIHD</sequence>
<accession>W1XRJ0</accession>
<proteinExistence type="predicted"/>
<dbReference type="AlphaFoldDB" id="W1XRJ0"/>
<name>W1XRJ0_9ZZZZ</name>